<dbReference type="AlphaFoldDB" id="C0HG77"/>
<sequence>MTLRLSLIVFSLEACPHYHLWLNICRCFSGTPQRSDHCEQASIVETNHVSYAQRYQTKAMALHLNLYLSTSRKGCSYLTGNLRAEVSLCPSSEASYTHPRNRYESGLYKLKPPQLLISKHLAPPQAS</sequence>
<reference evidence="1" key="2">
    <citation type="submission" date="2012-06" db="EMBL/GenBank/DDBJ databases">
        <authorList>
            <person name="Yu Y."/>
            <person name="Currie J."/>
            <person name="Lomeli R."/>
            <person name="Angelova A."/>
            <person name="Collura K."/>
            <person name="Wissotski M."/>
            <person name="Campos D."/>
            <person name="Kudrna D."/>
            <person name="Golser W."/>
            <person name="Ashely E."/>
            <person name="Descour A."/>
            <person name="Fernandes J."/>
            <person name="Soderlund C."/>
            <person name="Walbot V."/>
        </authorList>
    </citation>
    <scope>NUCLEOTIDE SEQUENCE</scope>
    <source>
        <strain evidence="1">B73</strain>
    </source>
</reference>
<evidence type="ECO:0000313" key="1">
    <source>
        <dbReference type="EMBL" id="ACN26030.1"/>
    </source>
</evidence>
<name>C0HG77_MAIZE</name>
<dbReference type="EMBL" id="BT061333">
    <property type="protein sequence ID" value="ACN26030.1"/>
    <property type="molecule type" value="mRNA"/>
</dbReference>
<accession>C0HG77</accession>
<proteinExistence type="evidence at transcript level"/>
<organism evidence="1">
    <name type="scientific">Zea mays</name>
    <name type="common">Maize</name>
    <dbReference type="NCBI Taxonomy" id="4577"/>
    <lineage>
        <taxon>Eukaryota</taxon>
        <taxon>Viridiplantae</taxon>
        <taxon>Streptophyta</taxon>
        <taxon>Embryophyta</taxon>
        <taxon>Tracheophyta</taxon>
        <taxon>Spermatophyta</taxon>
        <taxon>Magnoliopsida</taxon>
        <taxon>Liliopsida</taxon>
        <taxon>Poales</taxon>
        <taxon>Poaceae</taxon>
        <taxon>PACMAD clade</taxon>
        <taxon>Panicoideae</taxon>
        <taxon>Andropogonodae</taxon>
        <taxon>Andropogoneae</taxon>
        <taxon>Tripsacinae</taxon>
        <taxon>Zea</taxon>
    </lineage>
</organism>
<protein>
    <submittedName>
        <fullName evidence="1">Uncharacterized protein</fullName>
    </submittedName>
</protein>
<reference evidence="1" key="1">
    <citation type="journal article" date="2009" name="PLoS Genet.">
        <title>Sequencing, mapping, and analysis of 27,455 maize full-length cDNAs.</title>
        <authorList>
            <person name="Soderlund C."/>
            <person name="Descour A."/>
            <person name="Kudrna D."/>
            <person name="Bomhoff M."/>
            <person name="Boyd L."/>
            <person name="Currie J."/>
            <person name="Angelova A."/>
            <person name="Collura K."/>
            <person name="Wissotski M."/>
            <person name="Ashley E."/>
            <person name="Morrow D."/>
            <person name="Fernandes J."/>
            <person name="Walbot V."/>
            <person name="Yu Y."/>
        </authorList>
    </citation>
    <scope>NUCLEOTIDE SEQUENCE</scope>
    <source>
        <strain evidence="1">B73</strain>
    </source>
</reference>